<sequence length="301" mass="33486">MTDYASSKPTKLLRALKVRIADLERQLRDFQASLEREEGSLAQLRGQCEGQSTKLEQSAENSKNLNATLEEERRSAAAALDEHRIKQLEAIFDEIRAYKRALNLGDDVEGGDEDQGAVYAVQQALYLSRGITHRTLQDIHQLTLGADALKQQIEKSKEDLSGIRRQNSTLQTHITTADKALADVQSKLQQERTSKEKAIADLEVERVRTQESCKTATSRAKENAERQKAELRSLRELVGSLESETSRRLASYLIGERRRALTAVQIAREAVQDVEFLRGELAAVKGTWAAANARVAAAMTG</sequence>
<protein>
    <submittedName>
        <fullName evidence="1">Uncharacterized protein</fullName>
    </submittedName>
</protein>
<reference evidence="1" key="1">
    <citation type="submission" date="2022-10" db="EMBL/GenBank/DDBJ databases">
        <title>Culturing micro-colonial fungi from biological soil crusts in the Mojave desert and describing Neophaeococcomyces mojavensis, and introducing the new genera and species Taxawa tesnikishii.</title>
        <authorList>
            <person name="Kurbessoian T."/>
            <person name="Stajich J.E."/>
        </authorList>
    </citation>
    <scope>NUCLEOTIDE SEQUENCE</scope>
    <source>
        <strain evidence="1">JES_115</strain>
    </source>
</reference>
<evidence type="ECO:0000313" key="1">
    <source>
        <dbReference type="EMBL" id="KAJ9641766.1"/>
    </source>
</evidence>
<accession>A0ACC2Z297</accession>
<keyword evidence="2" id="KW-1185">Reference proteome</keyword>
<organism evidence="1 2">
    <name type="scientific">Coniosporium tulheliwenetii</name>
    <dbReference type="NCBI Taxonomy" id="3383036"/>
    <lineage>
        <taxon>Eukaryota</taxon>
        <taxon>Fungi</taxon>
        <taxon>Dikarya</taxon>
        <taxon>Ascomycota</taxon>
        <taxon>Pezizomycotina</taxon>
        <taxon>Dothideomycetes</taxon>
        <taxon>Dothideomycetes incertae sedis</taxon>
        <taxon>Coniosporium</taxon>
    </lineage>
</organism>
<dbReference type="EMBL" id="JAPDRP010000014">
    <property type="protein sequence ID" value="KAJ9641766.1"/>
    <property type="molecule type" value="Genomic_DNA"/>
</dbReference>
<gene>
    <name evidence="1" type="ORF">H2199_004978</name>
</gene>
<dbReference type="Proteomes" id="UP001172680">
    <property type="component" value="Unassembled WGS sequence"/>
</dbReference>
<name>A0ACC2Z297_9PEZI</name>
<comment type="caution">
    <text evidence="1">The sequence shown here is derived from an EMBL/GenBank/DDBJ whole genome shotgun (WGS) entry which is preliminary data.</text>
</comment>
<proteinExistence type="predicted"/>
<evidence type="ECO:0000313" key="2">
    <source>
        <dbReference type="Proteomes" id="UP001172680"/>
    </source>
</evidence>